<dbReference type="InterPro" id="IPR032173">
    <property type="entry name" value="DUF5007"/>
</dbReference>
<evidence type="ECO:0000313" key="1">
    <source>
        <dbReference type="EMBL" id="MCD2422254.1"/>
    </source>
</evidence>
<protein>
    <submittedName>
        <fullName evidence="1">DUF5007 domain-containing protein</fullName>
    </submittedName>
</protein>
<evidence type="ECO:0000313" key="2">
    <source>
        <dbReference type="Proteomes" id="UP001199816"/>
    </source>
</evidence>
<organism evidence="1 2">
    <name type="scientific">Niabella pedocola</name>
    <dbReference type="NCBI Taxonomy" id="1752077"/>
    <lineage>
        <taxon>Bacteria</taxon>
        <taxon>Pseudomonadati</taxon>
        <taxon>Bacteroidota</taxon>
        <taxon>Chitinophagia</taxon>
        <taxon>Chitinophagales</taxon>
        <taxon>Chitinophagaceae</taxon>
        <taxon>Niabella</taxon>
    </lineage>
</organism>
<dbReference type="PROSITE" id="PS51257">
    <property type="entry name" value="PROKAR_LIPOPROTEIN"/>
    <property type="match status" value="1"/>
</dbReference>
<proteinExistence type="predicted"/>
<sequence length="348" mass="38642">MNRIFLTAVVVLMLVAGQSCKKQLPRQLDTIDRAATFLSTNFSPILGRNYIARNPFSYGQSTLPLEFEIVNMRRFNGEPAPELTDDIYPVTVWKTTGAGSYTGYETSMAEIEAKRTIENHRIFEMRKGSGDVVVWGDVNTSKLITRPDSGYVFDVKVSNSGATRYFYNLRFIPYKPIPHDPHNYDLNTGMASGPALNAGTSGISLLNFARSKDNVAMSAGEVDVYFNKLVGGPGNTLTFKFLDSAYAPINPKLFNQTQWDRLVHGFDMKLTDTEVKYTVAYPIPLAPIATPFTNGNGSRAAVKFAYYRLGPGGFGVTASLGFNFAIYQKGDWEIAFHFKNTSPKFTND</sequence>
<reference evidence="1 2" key="1">
    <citation type="submission" date="2021-11" db="EMBL/GenBank/DDBJ databases">
        <title>Genomic of Niabella pedocola.</title>
        <authorList>
            <person name="Wu T."/>
        </authorList>
    </citation>
    <scope>NUCLEOTIDE SEQUENCE [LARGE SCALE GENOMIC DNA]</scope>
    <source>
        <strain evidence="1 2">JCM 31011</strain>
    </source>
</reference>
<gene>
    <name evidence="1" type="ORF">LQ567_05730</name>
</gene>
<comment type="caution">
    <text evidence="1">The sequence shown here is derived from an EMBL/GenBank/DDBJ whole genome shotgun (WGS) entry which is preliminary data.</text>
</comment>
<dbReference type="Pfam" id="PF16398">
    <property type="entry name" value="DUF5007"/>
    <property type="match status" value="1"/>
</dbReference>
<keyword evidence="2" id="KW-1185">Reference proteome</keyword>
<dbReference type="RefSeq" id="WP_231003157.1">
    <property type="nucleotide sequence ID" value="NZ_JAJNEC010000004.1"/>
</dbReference>
<name>A0ABS8PND4_9BACT</name>
<dbReference type="Proteomes" id="UP001199816">
    <property type="component" value="Unassembled WGS sequence"/>
</dbReference>
<dbReference type="EMBL" id="JAJNEC010000004">
    <property type="protein sequence ID" value="MCD2422254.1"/>
    <property type="molecule type" value="Genomic_DNA"/>
</dbReference>
<accession>A0ABS8PND4</accession>